<dbReference type="AlphaFoldDB" id="A0AAD9NDQ4"/>
<dbReference type="InterPro" id="IPR000742">
    <property type="entry name" value="EGF"/>
</dbReference>
<dbReference type="Proteomes" id="UP001209878">
    <property type="component" value="Unassembled WGS sequence"/>
</dbReference>
<dbReference type="PANTHER" id="PTHR47027:SF20">
    <property type="entry name" value="REVERSE TRANSCRIPTASE-LIKE PROTEIN WITH RNA-DIRECTED DNA POLYMERASE DOMAIN"/>
    <property type="match status" value="1"/>
</dbReference>
<feature type="domain" description="EGF-like" evidence="1">
    <location>
        <begin position="256"/>
        <end position="267"/>
    </location>
</feature>
<evidence type="ECO:0000259" key="1">
    <source>
        <dbReference type="PROSITE" id="PS00022"/>
    </source>
</evidence>
<dbReference type="PANTHER" id="PTHR47027">
    <property type="entry name" value="REVERSE TRANSCRIPTASE DOMAIN-CONTAINING PROTEIN"/>
    <property type="match status" value="1"/>
</dbReference>
<organism evidence="2 3">
    <name type="scientific">Ridgeia piscesae</name>
    <name type="common">Tubeworm</name>
    <dbReference type="NCBI Taxonomy" id="27915"/>
    <lineage>
        <taxon>Eukaryota</taxon>
        <taxon>Metazoa</taxon>
        <taxon>Spiralia</taxon>
        <taxon>Lophotrochozoa</taxon>
        <taxon>Annelida</taxon>
        <taxon>Polychaeta</taxon>
        <taxon>Sedentaria</taxon>
        <taxon>Canalipalpata</taxon>
        <taxon>Sabellida</taxon>
        <taxon>Siboglinidae</taxon>
        <taxon>Ridgeia</taxon>
    </lineage>
</organism>
<evidence type="ECO:0000313" key="2">
    <source>
        <dbReference type="EMBL" id="KAK2164516.1"/>
    </source>
</evidence>
<keyword evidence="3" id="KW-1185">Reference proteome</keyword>
<dbReference type="EMBL" id="JAODUO010001408">
    <property type="protein sequence ID" value="KAK2164516.1"/>
    <property type="molecule type" value="Genomic_DNA"/>
</dbReference>
<sequence>MFNPFLGAFRPGMGCQSTLLRLVEDWRKALDSHKYVAAILLDLTKAFDCLPHSLLLDAEVKSGFQNTTKAQQLNTAKLNTISHRESFEQEMDCALAQWEEKKSSTPAEEWAALQQVCTGCTAEEVQIIVDAFSEASKKLGLKINIKKTEVLYQRNCTRTLEEEIMVGVNKLNSVLEFTYFGSTISSNGCIDDEIQRTMTKASASFGRLRQRLWNNHHVSMRVKGKIYRTIVRFTLLYGAQYTDDRNGGICLKHGKCECKDEYSGPTCEPEELSKVIDTLACGKIRGKDGIAPDVSKVAKASTLPNHLHELLLRCWDERNAHQYVRNSNIITTK</sequence>
<gene>
    <name evidence="2" type="ORF">NP493_1410g00014</name>
</gene>
<name>A0AAD9NDQ4_RIDPI</name>
<comment type="caution">
    <text evidence="2">The sequence shown here is derived from an EMBL/GenBank/DDBJ whole genome shotgun (WGS) entry which is preliminary data.</text>
</comment>
<accession>A0AAD9NDQ4</accession>
<proteinExistence type="predicted"/>
<dbReference type="PROSITE" id="PS00022">
    <property type="entry name" value="EGF_1"/>
    <property type="match status" value="1"/>
</dbReference>
<protein>
    <recommendedName>
        <fullName evidence="1">EGF-like domain-containing protein</fullName>
    </recommendedName>
</protein>
<dbReference type="Gene3D" id="2.10.25.10">
    <property type="entry name" value="Laminin"/>
    <property type="match status" value="1"/>
</dbReference>
<evidence type="ECO:0000313" key="3">
    <source>
        <dbReference type="Proteomes" id="UP001209878"/>
    </source>
</evidence>
<reference evidence="2" key="1">
    <citation type="journal article" date="2023" name="Mol. Biol. Evol.">
        <title>Third-Generation Sequencing Reveals the Adaptive Role of the Epigenome in Three Deep-Sea Polychaetes.</title>
        <authorList>
            <person name="Perez M."/>
            <person name="Aroh O."/>
            <person name="Sun Y."/>
            <person name="Lan Y."/>
            <person name="Juniper S.K."/>
            <person name="Young C.R."/>
            <person name="Angers B."/>
            <person name="Qian P.Y."/>
        </authorList>
    </citation>
    <scope>NUCLEOTIDE SEQUENCE</scope>
    <source>
        <strain evidence="2">R07B-5</strain>
    </source>
</reference>